<comment type="caution">
    <text evidence="6">The sequence shown here is derived from an EMBL/GenBank/DDBJ whole genome shotgun (WGS) entry which is preliminary data.</text>
</comment>
<comment type="similarity">
    <text evidence="1">Belongs to the protein kinase superfamily. ADCK protein kinase family.</text>
</comment>
<reference evidence="6 7" key="1">
    <citation type="submission" date="2017-07" db="EMBL/GenBank/DDBJ databases">
        <title>Elstera cyanobacteriorum sp. nov., a novel bacterium isolated from cyanobacterial aggregates in a eutrophic lake.</title>
        <authorList>
            <person name="Cai H."/>
        </authorList>
    </citation>
    <scope>NUCLEOTIDE SEQUENCE [LARGE SCALE GENOMIC DNA]</scope>
    <source>
        <strain evidence="6 7">TH019</strain>
    </source>
</reference>
<dbReference type="EMBL" id="NOXS01000035">
    <property type="protein sequence ID" value="OYQ16983.1"/>
    <property type="molecule type" value="Genomic_DNA"/>
</dbReference>
<evidence type="ECO:0000259" key="5">
    <source>
        <dbReference type="Pfam" id="PF03109"/>
    </source>
</evidence>
<dbReference type="Pfam" id="PF03109">
    <property type="entry name" value="ABC1"/>
    <property type="match status" value="1"/>
</dbReference>
<evidence type="ECO:0000256" key="2">
    <source>
        <dbReference type="ARBA" id="ARBA00022679"/>
    </source>
</evidence>
<dbReference type="CDD" id="cd13970">
    <property type="entry name" value="ABC1_ADCK3"/>
    <property type="match status" value="1"/>
</dbReference>
<feature type="domain" description="ABC1 atypical kinase-like" evidence="5">
    <location>
        <begin position="83"/>
        <end position="319"/>
    </location>
</feature>
<dbReference type="GO" id="GO:0016740">
    <property type="term" value="F:transferase activity"/>
    <property type="evidence" value="ECO:0007669"/>
    <property type="project" value="UniProtKB-KW"/>
</dbReference>
<evidence type="ECO:0000256" key="3">
    <source>
        <dbReference type="ARBA" id="ARBA00022741"/>
    </source>
</evidence>
<dbReference type="OrthoDB" id="9795390at2"/>
<evidence type="ECO:0000256" key="4">
    <source>
        <dbReference type="ARBA" id="ARBA00022840"/>
    </source>
</evidence>
<keyword evidence="2" id="KW-0808">Transferase</keyword>
<dbReference type="AlphaFoldDB" id="A0A255XJ26"/>
<dbReference type="InterPro" id="IPR011009">
    <property type="entry name" value="Kinase-like_dom_sf"/>
</dbReference>
<evidence type="ECO:0000256" key="1">
    <source>
        <dbReference type="ARBA" id="ARBA00009670"/>
    </source>
</evidence>
<proteinExistence type="inferred from homology"/>
<evidence type="ECO:0000313" key="7">
    <source>
        <dbReference type="Proteomes" id="UP000216361"/>
    </source>
</evidence>
<dbReference type="InterPro" id="IPR051409">
    <property type="entry name" value="Atypical_kinase_ADCK"/>
</dbReference>
<dbReference type="PANTHER" id="PTHR43851:SF3">
    <property type="entry name" value="COENZYME Q8"/>
    <property type="match status" value="1"/>
</dbReference>
<dbReference type="GO" id="GO:0005524">
    <property type="term" value="F:ATP binding"/>
    <property type="evidence" value="ECO:0007669"/>
    <property type="project" value="UniProtKB-KW"/>
</dbReference>
<keyword evidence="3" id="KW-0547">Nucleotide-binding</keyword>
<accession>A0A255XJ26</accession>
<dbReference type="PANTHER" id="PTHR43851">
    <property type="match status" value="1"/>
</dbReference>
<evidence type="ECO:0000313" key="6">
    <source>
        <dbReference type="EMBL" id="OYQ16983.1"/>
    </source>
</evidence>
<dbReference type="RefSeq" id="WP_094410620.1">
    <property type="nucleotide sequence ID" value="NZ_BMJZ01000003.1"/>
</dbReference>
<dbReference type="InterPro" id="IPR034646">
    <property type="entry name" value="ADCK3_dom"/>
</dbReference>
<protein>
    <submittedName>
        <fullName evidence="6">ABC transporter ATP-binding protein</fullName>
    </submittedName>
</protein>
<gene>
    <name evidence="6" type="ORF">CHR90_18655</name>
</gene>
<keyword evidence="4 6" id="KW-0067">ATP-binding</keyword>
<dbReference type="Proteomes" id="UP000216361">
    <property type="component" value="Unassembled WGS sequence"/>
</dbReference>
<sequence>MSEENSFGGRMRRYATVTTKMSGVAARLAGERFLGIGIDRDKHAAELTAILGGIKGPLMKVGQLIAVLPDVLPEEYARELRSLQSNAPAMGWPFVKRRMQGELGPGWQSKFAEFGQEAAAAASLGQVHKAKLPDGRAVAVKLQYPDMASAVEADLKQLKLLLALYERTDKAISPGDVHLEIGDRLREELDYDRERRHLHLYRHMLADEPGVSVPEPIDDLSTGRLLTMTWLDGVPLLSLKDAPLEQRNRLAYNLFRAWYVPFYRYGVIHGDPHPGNYAARPDDGINLLDFGCIRVFPARFVNGVIELYHALDTGDRDRAIAAYETWGFTNLSHELVDVLNQWASFLYGPILENRTRLIQNEGGTEYGKEVAAKVHAELRRLGGVKPPREFVFMDRAAIGLGSVFTHLGAEINWYKLFHDLAGDFDAGALAARQAAALAASGVPGEALPGRLNPVG</sequence>
<dbReference type="InterPro" id="IPR004147">
    <property type="entry name" value="ABC1_dom"/>
</dbReference>
<dbReference type="SUPFAM" id="SSF56112">
    <property type="entry name" value="Protein kinase-like (PK-like)"/>
    <property type="match status" value="1"/>
</dbReference>
<name>A0A255XJ26_9PROT</name>
<organism evidence="6 7">
    <name type="scientific">Elstera cyanobacteriorum</name>
    <dbReference type="NCBI Taxonomy" id="2022747"/>
    <lineage>
        <taxon>Bacteria</taxon>
        <taxon>Pseudomonadati</taxon>
        <taxon>Pseudomonadota</taxon>
        <taxon>Alphaproteobacteria</taxon>
        <taxon>Rhodospirillales</taxon>
        <taxon>Rhodospirillaceae</taxon>
        <taxon>Elstera</taxon>
    </lineage>
</organism>
<keyword evidence="7" id="KW-1185">Reference proteome</keyword>